<comment type="caution">
    <text evidence="4">The sequence shown here is derived from an EMBL/GenBank/DDBJ whole genome shotgun (WGS) entry which is preliminary data.</text>
</comment>
<dbReference type="RefSeq" id="WP_171361545.1">
    <property type="nucleotide sequence ID" value="NZ_VTXC01000038.1"/>
</dbReference>
<dbReference type="PANTHER" id="PTHR35936:SF25">
    <property type="entry name" value="ABC TRANSPORTER SUBSTRATE-BINDING PROTEIN"/>
    <property type="match status" value="1"/>
</dbReference>
<evidence type="ECO:0000313" key="5">
    <source>
        <dbReference type="Proteomes" id="UP000565719"/>
    </source>
</evidence>
<proteinExistence type="inferred from homology"/>
<dbReference type="EMBL" id="VTXC01000038">
    <property type="protein sequence ID" value="NOH72392.1"/>
    <property type="molecule type" value="Genomic_DNA"/>
</dbReference>
<evidence type="ECO:0000313" key="4">
    <source>
        <dbReference type="EMBL" id="NOH72392.1"/>
    </source>
</evidence>
<organism evidence="4 5">
    <name type="scientific">Vibrio pectenicida</name>
    <dbReference type="NCBI Taxonomy" id="62763"/>
    <lineage>
        <taxon>Bacteria</taxon>
        <taxon>Pseudomonadati</taxon>
        <taxon>Pseudomonadota</taxon>
        <taxon>Gammaproteobacteria</taxon>
        <taxon>Vibrionales</taxon>
        <taxon>Vibrionaceae</taxon>
        <taxon>Vibrio</taxon>
    </lineage>
</organism>
<evidence type="ECO:0000256" key="1">
    <source>
        <dbReference type="ARBA" id="ARBA00010333"/>
    </source>
</evidence>
<sequence>MKVIIWIFFLLCNINVLLAKPISVTLFSTNDFPPYSYSINGEAKGIYPDIVRHIAKSMPNFDVTIKPVPWNRGLMLLESGNGFGFMPPYYLPDVRPYINPYSVPLFEETVAVYCHIDVARKLSDPIIWPETFYGLRVGINSGYNLGDQAFWQAQERGDIKVREAKDPEANILMMREKRNDCYLHISLSTNWTLRQMQNKTEIANSDWMVMVKKVSSQFGYIGYTSIADGFPFKKQFIDMFNSEFLKQRESGTLDKVIAPYLEE</sequence>
<evidence type="ECO:0000256" key="2">
    <source>
        <dbReference type="ARBA" id="ARBA00022729"/>
    </source>
</evidence>
<reference evidence="4 5" key="1">
    <citation type="submission" date="2019-09" db="EMBL/GenBank/DDBJ databases">
        <title>Draft genome sequencing and comparative genomics of hatchery-associated Vibrios.</title>
        <authorList>
            <person name="Kehlet-Delgado H."/>
            <person name="Mueller R.S."/>
        </authorList>
    </citation>
    <scope>NUCLEOTIDE SEQUENCE [LARGE SCALE GENOMIC DNA]</scope>
    <source>
        <strain evidence="4 5">99-46-Y</strain>
    </source>
</reference>
<dbReference type="AlphaFoldDB" id="A0A7Y4A0B5"/>
<dbReference type="PANTHER" id="PTHR35936">
    <property type="entry name" value="MEMBRANE-BOUND LYTIC MUREIN TRANSGLYCOSYLASE F"/>
    <property type="match status" value="1"/>
</dbReference>
<dbReference type="InterPro" id="IPR001638">
    <property type="entry name" value="Solute-binding_3/MltF_N"/>
</dbReference>
<evidence type="ECO:0000259" key="3">
    <source>
        <dbReference type="Pfam" id="PF00497"/>
    </source>
</evidence>
<accession>A0A7Y4A0B5</accession>
<gene>
    <name evidence="4" type="ORF">F0225_13740</name>
</gene>
<dbReference type="Pfam" id="PF00497">
    <property type="entry name" value="SBP_bac_3"/>
    <property type="match status" value="1"/>
</dbReference>
<keyword evidence="2" id="KW-0732">Signal</keyword>
<comment type="similarity">
    <text evidence="1">Belongs to the bacterial solute-binding protein 3 family.</text>
</comment>
<feature type="domain" description="Solute-binding protein family 3/N-terminal" evidence="3">
    <location>
        <begin position="28"/>
        <end position="80"/>
    </location>
</feature>
<dbReference type="SUPFAM" id="SSF53850">
    <property type="entry name" value="Periplasmic binding protein-like II"/>
    <property type="match status" value="1"/>
</dbReference>
<dbReference type="Gene3D" id="3.40.190.10">
    <property type="entry name" value="Periplasmic binding protein-like II"/>
    <property type="match status" value="2"/>
</dbReference>
<protein>
    <submittedName>
        <fullName evidence="4">Amino acid ABC transporter substrate-binding protein</fullName>
    </submittedName>
</protein>
<dbReference type="Proteomes" id="UP000565719">
    <property type="component" value="Unassembled WGS sequence"/>
</dbReference>
<name>A0A7Y4A0B5_9VIBR</name>